<dbReference type="Proteomes" id="UP000632454">
    <property type="component" value="Unassembled WGS sequence"/>
</dbReference>
<gene>
    <name evidence="1" type="ORF">GCM10007298_04930</name>
</gene>
<dbReference type="InterPro" id="IPR053158">
    <property type="entry name" value="CapK_Type1_Caps_Biosynth"/>
</dbReference>
<protein>
    <recommendedName>
        <fullName evidence="3">Phenylacetate--CoA ligase</fullName>
    </recommendedName>
</protein>
<comment type="caution">
    <text evidence="1">The sequence shown here is derived from an EMBL/GenBank/DDBJ whole genome shotgun (WGS) entry which is preliminary data.</text>
</comment>
<proteinExistence type="predicted"/>
<dbReference type="PANTHER" id="PTHR36932">
    <property type="entry name" value="CAPSULAR POLYSACCHARIDE BIOSYNTHESIS PROTEIN"/>
    <property type="match status" value="1"/>
</dbReference>
<dbReference type="SUPFAM" id="SSF56801">
    <property type="entry name" value="Acetyl-CoA synthetase-like"/>
    <property type="match status" value="1"/>
</dbReference>
<evidence type="ECO:0008006" key="3">
    <source>
        <dbReference type="Google" id="ProtNLM"/>
    </source>
</evidence>
<dbReference type="Gene3D" id="3.40.50.12780">
    <property type="entry name" value="N-terminal domain of ligase-like"/>
    <property type="match status" value="1"/>
</dbReference>
<dbReference type="InterPro" id="IPR042099">
    <property type="entry name" value="ANL_N_sf"/>
</dbReference>
<evidence type="ECO:0000313" key="2">
    <source>
        <dbReference type="Proteomes" id="UP000632454"/>
    </source>
</evidence>
<name>A0ABQ1U859_9NOCA</name>
<evidence type="ECO:0000313" key="1">
    <source>
        <dbReference type="EMBL" id="GGF12002.1"/>
    </source>
</evidence>
<dbReference type="EMBL" id="BMCS01000001">
    <property type="protein sequence ID" value="GGF12002.1"/>
    <property type="molecule type" value="Genomic_DNA"/>
</dbReference>
<accession>A0ABQ1U859</accession>
<dbReference type="PANTHER" id="PTHR36932:SF1">
    <property type="entry name" value="CAPSULAR POLYSACCHARIDE BIOSYNTHESIS PROTEIN"/>
    <property type="match status" value="1"/>
</dbReference>
<keyword evidence="2" id="KW-1185">Reference proteome</keyword>
<organism evidence="1 2">
    <name type="scientific">Williamsia phyllosphaerae</name>
    <dbReference type="NCBI Taxonomy" id="885042"/>
    <lineage>
        <taxon>Bacteria</taxon>
        <taxon>Bacillati</taxon>
        <taxon>Actinomycetota</taxon>
        <taxon>Actinomycetes</taxon>
        <taxon>Mycobacteriales</taxon>
        <taxon>Nocardiaceae</taxon>
        <taxon>Williamsia</taxon>
    </lineage>
</organism>
<sequence length="422" mass="45871">MAHAQSDSPLFAELYRGIDPDSVTIEDLPITHKASLMAELDRWCTDRRITVDALDAFVREDAPVGTRFLGEFLYSETSGTTGIPGRFVTEDAALAVVDSLGFRVPRPSLRAIARAVRKHGRTVEIVSIDGHHMGPPRYHNQQNGPNPRSLRLSVLDPIAQIARAVDDFDPVTIGGYSSILGALAAEQLAGRLHTEPAVLMPISESMTPEVRALMDRAWPDAQIIDRYVATEAMFIAARCRSGWHHLNSDWIILEPIDADGRPTPTGEVSHSTLLTTLNRRVQPIIRYTMGDAILVRPDPCECGSALTAFEIHGRSGELISFHTAAGRTLISPLALSVLLSHIPGVWQLQVVRDAPTHITVRLSTTPGADPAASGRDATRALRDFLDAAGLRSVDVELGSEAPQRTPGGKFLRVVDLVGGPRR</sequence>
<reference evidence="2" key="1">
    <citation type="journal article" date="2019" name="Int. J. Syst. Evol. Microbiol.">
        <title>The Global Catalogue of Microorganisms (GCM) 10K type strain sequencing project: providing services to taxonomists for standard genome sequencing and annotation.</title>
        <authorList>
            <consortium name="The Broad Institute Genomics Platform"/>
            <consortium name="The Broad Institute Genome Sequencing Center for Infectious Disease"/>
            <person name="Wu L."/>
            <person name="Ma J."/>
        </authorList>
    </citation>
    <scope>NUCLEOTIDE SEQUENCE [LARGE SCALE GENOMIC DNA]</scope>
    <source>
        <strain evidence="2">CCM 7855</strain>
    </source>
</reference>